<dbReference type="RefSeq" id="WP_102112645.1">
    <property type="nucleotide sequence ID" value="NZ_BMGN01000008.1"/>
</dbReference>
<dbReference type="Pfam" id="PF04264">
    <property type="entry name" value="YceI"/>
    <property type="match status" value="1"/>
</dbReference>
<dbReference type="Proteomes" id="UP000234752">
    <property type="component" value="Chromosome eg_1"/>
</dbReference>
<organism evidence="1 2">
    <name type="scientific">Niveispirillum cyanobacteriorum</name>
    <dbReference type="NCBI Taxonomy" id="1612173"/>
    <lineage>
        <taxon>Bacteria</taxon>
        <taxon>Pseudomonadati</taxon>
        <taxon>Pseudomonadota</taxon>
        <taxon>Alphaproteobacteria</taxon>
        <taxon>Rhodospirillales</taxon>
        <taxon>Azospirillaceae</taxon>
        <taxon>Niveispirillum</taxon>
    </lineage>
</organism>
<dbReference type="PANTHER" id="PTHR34406:SF1">
    <property type="entry name" value="PROTEIN YCEI"/>
    <property type="match status" value="1"/>
</dbReference>
<dbReference type="InterPro" id="IPR036761">
    <property type="entry name" value="TTHA0802/YceI-like_sf"/>
</dbReference>
<dbReference type="SMART" id="SM00867">
    <property type="entry name" value="YceI"/>
    <property type="match status" value="1"/>
</dbReference>
<evidence type="ECO:0000313" key="2">
    <source>
        <dbReference type="Proteomes" id="UP000234752"/>
    </source>
</evidence>
<name>A0A2K9NCW6_9PROT</name>
<dbReference type="AlphaFoldDB" id="A0A2K9NCW6"/>
<accession>A0A2K9NCW6</accession>
<proteinExistence type="predicted"/>
<dbReference type="KEGG" id="ncb:C0V82_12565"/>
<protein>
    <submittedName>
        <fullName evidence="1">Uncharacterized protein</fullName>
    </submittedName>
</protein>
<gene>
    <name evidence="1" type="ORF">C0V82_12565</name>
</gene>
<dbReference type="SUPFAM" id="SSF101874">
    <property type="entry name" value="YceI-like"/>
    <property type="match status" value="1"/>
</dbReference>
<sequence length="184" mass="19492">MIRRLLLAAALFLTPPALAAPQTQTVTAANTQVGFSIRYLLLAKATGRFTDIAGSFSFDPDTDELGGIDVTIATGSVDTGSAGRDRDLQGEDFFATAQYPAMHFIGHHAVRTGPHSGRVSGELTLRGVTKPVDLDVTLANHRATATTSIKRSDFGMRPGLASLFIADRVDIRIEISDLPGAVSP</sequence>
<dbReference type="PANTHER" id="PTHR34406">
    <property type="entry name" value="PROTEIN YCEI"/>
    <property type="match status" value="1"/>
</dbReference>
<dbReference type="Gene3D" id="2.40.128.110">
    <property type="entry name" value="Lipid/polyisoprenoid-binding, YceI-like"/>
    <property type="match status" value="1"/>
</dbReference>
<evidence type="ECO:0000313" key="1">
    <source>
        <dbReference type="EMBL" id="AUN30983.1"/>
    </source>
</evidence>
<dbReference type="EMBL" id="CP025611">
    <property type="protein sequence ID" value="AUN30983.1"/>
    <property type="molecule type" value="Genomic_DNA"/>
</dbReference>
<keyword evidence="2" id="KW-1185">Reference proteome</keyword>
<dbReference type="OrthoDB" id="9811006at2"/>
<reference evidence="1 2" key="1">
    <citation type="submission" date="2017-12" db="EMBL/GenBank/DDBJ databases">
        <title>Genomes of bacteria within cyanobacterial aggregates.</title>
        <authorList>
            <person name="Cai H."/>
        </authorList>
    </citation>
    <scope>NUCLEOTIDE SEQUENCE [LARGE SCALE GENOMIC DNA]</scope>
    <source>
        <strain evidence="1 2">TH16</strain>
    </source>
</reference>
<dbReference type="InterPro" id="IPR007372">
    <property type="entry name" value="Lipid/polyisoprenoid-bd_YceI"/>
</dbReference>